<dbReference type="AlphaFoldDB" id="C3YPF9"/>
<dbReference type="InParanoid" id="C3YPF9"/>
<evidence type="ECO:0000256" key="2">
    <source>
        <dbReference type="ARBA" id="ARBA00022723"/>
    </source>
</evidence>
<dbReference type="Gene3D" id="2.170.150.20">
    <property type="entry name" value="Peptide methionine sulfoxide reductase"/>
    <property type="match status" value="1"/>
</dbReference>
<dbReference type="HAMAP" id="MF_01400">
    <property type="entry name" value="MsrB"/>
    <property type="match status" value="1"/>
</dbReference>
<comment type="function">
    <text evidence="7">Methionine-sulfoxide reductase that specifically reduces methionine (R)-sulfoxide back to methionine. While in many cases methionine oxidation is the result of random oxidation following oxidative stress, methionine oxidation is also a post-translational modification that takes place on specific residues.</text>
</comment>
<dbReference type="NCBIfam" id="TIGR00357">
    <property type="entry name" value="peptide-methionine (R)-S-oxide reductase MsrB"/>
    <property type="match status" value="1"/>
</dbReference>
<reference evidence="10" key="1">
    <citation type="journal article" date="2008" name="Nature">
        <title>The amphioxus genome and the evolution of the chordate karyotype.</title>
        <authorList>
            <consortium name="US DOE Joint Genome Institute (JGI-PGF)"/>
            <person name="Putnam N.H."/>
            <person name="Butts T."/>
            <person name="Ferrier D.E.K."/>
            <person name="Furlong R.F."/>
            <person name="Hellsten U."/>
            <person name="Kawashima T."/>
            <person name="Robinson-Rechavi M."/>
            <person name="Shoguchi E."/>
            <person name="Terry A."/>
            <person name="Yu J.-K."/>
            <person name="Benito-Gutierrez E.L."/>
            <person name="Dubchak I."/>
            <person name="Garcia-Fernandez J."/>
            <person name="Gibson-Brown J.J."/>
            <person name="Grigoriev I.V."/>
            <person name="Horton A.C."/>
            <person name="de Jong P.J."/>
            <person name="Jurka J."/>
            <person name="Kapitonov V.V."/>
            <person name="Kohara Y."/>
            <person name="Kuroki Y."/>
            <person name="Lindquist E."/>
            <person name="Lucas S."/>
            <person name="Osoegawa K."/>
            <person name="Pennacchio L.A."/>
            <person name="Salamov A.A."/>
            <person name="Satou Y."/>
            <person name="Sauka-Spengler T."/>
            <person name="Schmutz J."/>
            <person name="Shin-I T."/>
            <person name="Toyoda A."/>
            <person name="Bronner-Fraser M."/>
            <person name="Fujiyama A."/>
            <person name="Holland L.Z."/>
            <person name="Holland P.W.H."/>
            <person name="Satoh N."/>
            <person name="Rokhsar D.S."/>
        </authorList>
    </citation>
    <scope>NUCLEOTIDE SEQUENCE [LARGE SCALE GENOMIC DNA]</scope>
    <source>
        <strain evidence="10">S238N-H82</strain>
        <tissue evidence="10">Testes</tissue>
    </source>
</reference>
<gene>
    <name evidence="10" type="ORF">BRAFLDRAFT_76050</name>
</gene>
<dbReference type="SUPFAM" id="SSF51316">
    <property type="entry name" value="Mss4-like"/>
    <property type="match status" value="1"/>
</dbReference>
<dbReference type="eggNOG" id="KOG0856">
    <property type="taxonomic scope" value="Eukaryota"/>
</dbReference>
<dbReference type="Pfam" id="PF01641">
    <property type="entry name" value="SelR"/>
    <property type="match status" value="1"/>
</dbReference>
<name>C3YPF9_BRAFL</name>
<evidence type="ECO:0000256" key="5">
    <source>
        <dbReference type="ARBA" id="ARBA00048488"/>
    </source>
</evidence>
<evidence type="ECO:0000313" key="10">
    <source>
        <dbReference type="EMBL" id="EEN57743.1"/>
    </source>
</evidence>
<sequence length="204" mass="22949">MWPAFSKVSNVFTWVTLLFYLFSFLSVQVFVSVELQEGTCKQLGNCKMSFDKEELKKRLTPIQYEVTQEKGTERPFTGELNDETRPGLYKCVVCGAELFKSETKFDAGCGWPSFYDQTDEGAVTMTEDSSLGMVRTETTCSKCGAHLGHVFDDGPKFTGQRFCINSVSTQVRPQVCCRPRRKNPSQSCEERCLCGEGGSHHILD</sequence>
<organism>
    <name type="scientific">Branchiostoma floridae</name>
    <name type="common">Florida lancelet</name>
    <name type="synonym">Amphioxus</name>
    <dbReference type="NCBI Taxonomy" id="7739"/>
    <lineage>
        <taxon>Eukaryota</taxon>
        <taxon>Metazoa</taxon>
        <taxon>Chordata</taxon>
        <taxon>Cephalochordata</taxon>
        <taxon>Leptocardii</taxon>
        <taxon>Amphioxiformes</taxon>
        <taxon>Branchiostomatidae</taxon>
        <taxon>Branchiostoma</taxon>
    </lineage>
</organism>
<dbReference type="InterPro" id="IPR002579">
    <property type="entry name" value="Met_Sox_Rdtase_MsrB_dom"/>
</dbReference>
<comment type="similarity">
    <text evidence="1 7">Belongs to the MsrB Met sulfoxide reductase family.</text>
</comment>
<dbReference type="InterPro" id="IPR028427">
    <property type="entry name" value="Met_Sox_Rdtase_MsrB"/>
</dbReference>
<evidence type="ECO:0000256" key="6">
    <source>
        <dbReference type="ARBA" id="ARBA00049261"/>
    </source>
</evidence>
<dbReference type="EMBL" id="GG666538">
    <property type="protein sequence ID" value="EEN57743.1"/>
    <property type="molecule type" value="Genomic_DNA"/>
</dbReference>
<keyword evidence="8" id="KW-1133">Transmembrane helix</keyword>
<feature type="transmembrane region" description="Helical" evidence="8">
    <location>
        <begin position="12"/>
        <end position="33"/>
    </location>
</feature>
<dbReference type="PROSITE" id="PS51790">
    <property type="entry name" value="MSRB"/>
    <property type="match status" value="1"/>
</dbReference>
<accession>C3YPF9</accession>
<dbReference type="FunFam" id="2.170.150.20:FF:000001">
    <property type="entry name" value="Peptide methionine sulfoxide reductase MsrB"/>
    <property type="match status" value="1"/>
</dbReference>
<comment type="catalytic activity">
    <reaction evidence="5 7">
        <text>L-methionyl-[protein] + [thioredoxin]-disulfide + H2O = L-methionyl-(R)-S-oxide-[protein] + [thioredoxin]-dithiol</text>
        <dbReference type="Rhea" id="RHEA:24164"/>
        <dbReference type="Rhea" id="RHEA-COMP:10698"/>
        <dbReference type="Rhea" id="RHEA-COMP:10700"/>
        <dbReference type="Rhea" id="RHEA-COMP:12313"/>
        <dbReference type="Rhea" id="RHEA-COMP:12314"/>
        <dbReference type="ChEBI" id="CHEBI:15377"/>
        <dbReference type="ChEBI" id="CHEBI:16044"/>
        <dbReference type="ChEBI" id="CHEBI:29950"/>
        <dbReference type="ChEBI" id="CHEBI:45764"/>
        <dbReference type="ChEBI" id="CHEBI:50058"/>
        <dbReference type="EC" id="1.8.4.12"/>
    </reaction>
</comment>
<evidence type="ECO:0000256" key="3">
    <source>
        <dbReference type="ARBA" id="ARBA00022833"/>
    </source>
</evidence>
<proteinExistence type="inferred from homology"/>
<evidence type="ECO:0000259" key="9">
    <source>
        <dbReference type="PROSITE" id="PS51790"/>
    </source>
</evidence>
<dbReference type="InterPro" id="IPR011057">
    <property type="entry name" value="Mss4-like_sf"/>
</dbReference>
<dbReference type="GO" id="GO:0030091">
    <property type="term" value="P:protein repair"/>
    <property type="evidence" value="ECO:0007669"/>
    <property type="project" value="InterPro"/>
</dbReference>
<protein>
    <recommendedName>
        <fullName evidence="7">Peptide-methionine (R)-S-oxide reductase</fullName>
        <ecNumber evidence="7">1.8.4.12</ecNumber>
    </recommendedName>
</protein>
<keyword evidence="8" id="KW-0812">Transmembrane</keyword>
<comment type="catalytic activity">
    <reaction evidence="6">
        <text>[thioredoxin]-disulfide + L-methionine + H2O = L-methionine (R)-S-oxide + [thioredoxin]-dithiol</text>
        <dbReference type="Rhea" id="RHEA:21260"/>
        <dbReference type="Rhea" id="RHEA-COMP:10698"/>
        <dbReference type="Rhea" id="RHEA-COMP:10700"/>
        <dbReference type="ChEBI" id="CHEBI:15377"/>
        <dbReference type="ChEBI" id="CHEBI:29950"/>
        <dbReference type="ChEBI" id="CHEBI:50058"/>
        <dbReference type="ChEBI" id="CHEBI:57844"/>
        <dbReference type="ChEBI" id="CHEBI:58773"/>
        <dbReference type="EC" id="1.8.4.14"/>
    </reaction>
</comment>
<keyword evidence="8" id="KW-0472">Membrane</keyword>
<comment type="cofactor">
    <cofactor evidence="7">
        <name>Zn(2+)</name>
        <dbReference type="ChEBI" id="CHEBI:29105"/>
    </cofactor>
    <text evidence="7">Binds 1 zinc ion per subunit.</text>
</comment>
<dbReference type="EC" id="1.8.4.12" evidence="7"/>
<evidence type="ECO:0000256" key="7">
    <source>
        <dbReference type="RuleBase" id="RU365044"/>
    </source>
</evidence>
<keyword evidence="4 7" id="KW-0560">Oxidoreductase</keyword>
<dbReference type="GO" id="GO:0046872">
    <property type="term" value="F:metal ion binding"/>
    <property type="evidence" value="ECO:0007669"/>
    <property type="project" value="UniProtKB-KW"/>
</dbReference>
<dbReference type="GO" id="GO:0006979">
    <property type="term" value="P:response to oxidative stress"/>
    <property type="evidence" value="ECO:0007669"/>
    <property type="project" value="InterPro"/>
</dbReference>
<dbReference type="STRING" id="7739.C3YPF9"/>
<evidence type="ECO:0000256" key="4">
    <source>
        <dbReference type="ARBA" id="ARBA00023002"/>
    </source>
</evidence>
<evidence type="ECO:0000256" key="8">
    <source>
        <dbReference type="SAM" id="Phobius"/>
    </source>
</evidence>
<feature type="domain" description="MsrB" evidence="9">
    <location>
        <begin position="52"/>
        <end position="174"/>
    </location>
</feature>
<keyword evidence="3 7" id="KW-0862">Zinc</keyword>
<dbReference type="GO" id="GO:0033745">
    <property type="term" value="F:L-methionine-(R)-S-oxide reductase activity"/>
    <property type="evidence" value="ECO:0007669"/>
    <property type="project" value="UniProtKB-EC"/>
</dbReference>
<dbReference type="GO" id="GO:0033743">
    <property type="term" value="F:peptide-methionine (R)-S-oxide reductase activity"/>
    <property type="evidence" value="ECO:0007669"/>
    <property type="project" value="UniProtKB-EC"/>
</dbReference>
<dbReference type="PANTHER" id="PTHR10173:SF52">
    <property type="entry name" value="METHIONINE-R-SULFOXIDE REDUCTASE B1"/>
    <property type="match status" value="1"/>
</dbReference>
<dbReference type="PANTHER" id="PTHR10173">
    <property type="entry name" value="METHIONINE SULFOXIDE REDUCTASE"/>
    <property type="match status" value="1"/>
</dbReference>
<keyword evidence="2 7" id="KW-0479">Metal-binding</keyword>
<evidence type="ECO:0000256" key="1">
    <source>
        <dbReference type="ARBA" id="ARBA00007174"/>
    </source>
</evidence>